<dbReference type="InterPro" id="IPR013332">
    <property type="entry name" value="KPR_N"/>
</dbReference>
<dbReference type="Gene3D" id="1.10.1040.10">
    <property type="entry name" value="N-(1-d-carboxylethyl)-l-norvaline Dehydrogenase, domain 2"/>
    <property type="match status" value="1"/>
</dbReference>
<dbReference type="SUPFAM" id="SSF48179">
    <property type="entry name" value="6-phosphogluconate dehydrogenase C-terminal domain-like"/>
    <property type="match status" value="1"/>
</dbReference>
<dbReference type="Proteomes" id="UP001165120">
    <property type="component" value="Unassembled WGS sequence"/>
</dbReference>
<evidence type="ECO:0000256" key="1">
    <source>
        <dbReference type="ARBA" id="ARBA00007870"/>
    </source>
</evidence>
<dbReference type="NCBIfam" id="TIGR00745">
    <property type="entry name" value="apbA_panE"/>
    <property type="match status" value="1"/>
</dbReference>
<dbReference type="GO" id="GO:0015940">
    <property type="term" value="P:pantothenate biosynthetic process"/>
    <property type="evidence" value="ECO:0007669"/>
    <property type="project" value="InterPro"/>
</dbReference>
<gene>
    <name evidence="6" type="ORF">Cboi02_000125900</name>
</gene>
<comment type="similarity">
    <text evidence="1">Belongs to the ketopantoate reductase family.</text>
</comment>
<keyword evidence="2" id="KW-0521">NADP</keyword>
<evidence type="ECO:0000256" key="2">
    <source>
        <dbReference type="ARBA" id="ARBA00022857"/>
    </source>
</evidence>
<comment type="caution">
    <text evidence="6">The sequence shown here is derived from an EMBL/GenBank/DDBJ whole genome shotgun (WGS) entry which is preliminary data.</text>
</comment>
<dbReference type="EMBL" id="BSXN01000281">
    <property type="protein sequence ID" value="GME67914.1"/>
    <property type="molecule type" value="Genomic_DNA"/>
</dbReference>
<dbReference type="PANTHER" id="PTHR21708">
    <property type="entry name" value="PROBABLE 2-DEHYDROPANTOATE 2-REDUCTASE"/>
    <property type="match status" value="1"/>
</dbReference>
<dbReference type="InterPro" id="IPR003710">
    <property type="entry name" value="ApbA"/>
</dbReference>
<dbReference type="InterPro" id="IPR036291">
    <property type="entry name" value="NAD(P)-bd_dom_sf"/>
</dbReference>
<dbReference type="InterPro" id="IPR008927">
    <property type="entry name" value="6-PGluconate_DH-like_C_sf"/>
</dbReference>
<dbReference type="GO" id="GO:0008677">
    <property type="term" value="F:2-dehydropantoate 2-reductase activity"/>
    <property type="evidence" value="ECO:0007669"/>
    <property type="project" value="InterPro"/>
</dbReference>
<evidence type="ECO:0000256" key="3">
    <source>
        <dbReference type="ARBA" id="ARBA00023002"/>
    </source>
</evidence>
<dbReference type="Pfam" id="PF08546">
    <property type="entry name" value="ApbA_C"/>
    <property type="match status" value="1"/>
</dbReference>
<evidence type="ECO:0000259" key="4">
    <source>
        <dbReference type="Pfam" id="PF02558"/>
    </source>
</evidence>
<dbReference type="PANTHER" id="PTHR21708:SF30">
    <property type="entry name" value="2-DEHYDROPANTOATE 2-REDUCTASE-RELATED"/>
    <property type="match status" value="1"/>
</dbReference>
<feature type="domain" description="Ketopantoate reductase N-terminal" evidence="4">
    <location>
        <begin position="17"/>
        <end position="178"/>
    </location>
</feature>
<evidence type="ECO:0000259" key="5">
    <source>
        <dbReference type="Pfam" id="PF08546"/>
    </source>
</evidence>
<evidence type="ECO:0000313" key="7">
    <source>
        <dbReference type="Proteomes" id="UP001165120"/>
    </source>
</evidence>
<keyword evidence="3" id="KW-0560">Oxidoreductase</keyword>
<dbReference type="GO" id="GO:0005737">
    <property type="term" value="C:cytoplasm"/>
    <property type="evidence" value="ECO:0007669"/>
    <property type="project" value="TreeGrafter"/>
</dbReference>
<dbReference type="AlphaFoldDB" id="A0A9W6SXC1"/>
<dbReference type="InterPro" id="IPR013328">
    <property type="entry name" value="6PGD_dom2"/>
</dbReference>
<dbReference type="InterPro" id="IPR013752">
    <property type="entry name" value="KPA_reductase"/>
</dbReference>
<organism evidence="6 7">
    <name type="scientific">Candida boidinii</name>
    <name type="common">Yeast</name>
    <dbReference type="NCBI Taxonomy" id="5477"/>
    <lineage>
        <taxon>Eukaryota</taxon>
        <taxon>Fungi</taxon>
        <taxon>Dikarya</taxon>
        <taxon>Ascomycota</taxon>
        <taxon>Saccharomycotina</taxon>
        <taxon>Pichiomycetes</taxon>
        <taxon>Pichiales</taxon>
        <taxon>Pichiaceae</taxon>
        <taxon>Ogataea</taxon>
        <taxon>Ogataea/Candida clade</taxon>
    </lineage>
</organism>
<protein>
    <submittedName>
        <fullName evidence="6">Unnamed protein product</fullName>
    </submittedName>
</protein>
<evidence type="ECO:0000313" key="6">
    <source>
        <dbReference type="EMBL" id="GME67914.1"/>
    </source>
</evidence>
<reference evidence="6" key="1">
    <citation type="submission" date="2023-04" db="EMBL/GenBank/DDBJ databases">
        <title>Candida boidinii NBRC 10035.</title>
        <authorList>
            <person name="Ichikawa N."/>
            <person name="Sato H."/>
            <person name="Tonouchi N."/>
        </authorList>
    </citation>
    <scope>NUCLEOTIDE SEQUENCE</scope>
    <source>
        <strain evidence="6">NBRC 10035</strain>
    </source>
</reference>
<dbReference type="Gene3D" id="3.40.50.720">
    <property type="entry name" value="NAD(P)-binding Rossmann-like Domain"/>
    <property type="match status" value="1"/>
</dbReference>
<dbReference type="FunFam" id="1.10.1040.10:FF:000017">
    <property type="entry name" value="2-dehydropantoate 2-reductase"/>
    <property type="match status" value="1"/>
</dbReference>
<keyword evidence="7" id="KW-1185">Reference proteome</keyword>
<dbReference type="SUPFAM" id="SSF51735">
    <property type="entry name" value="NAD(P)-binding Rossmann-fold domains"/>
    <property type="match status" value="1"/>
</dbReference>
<name>A0A9W6SXC1_CANBO</name>
<proteinExistence type="inferred from homology"/>
<dbReference type="InterPro" id="IPR051402">
    <property type="entry name" value="KPR-Related"/>
</dbReference>
<accession>A0A9W6SXC1</accession>
<feature type="domain" description="Ketopantoate reductase C-terminal" evidence="5">
    <location>
        <begin position="213"/>
        <end position="335"/>
    </location>
</feature>
<dbReference type="Pfam" id="PF02558">
    <property type="entry name" value="ApbA"/>
    <property type="match status" value="1"/>
</dbReference>
<sequence length="364" mass="40432">MTVKEKTNFTPENKAKVLIIGSGGIGMVASHTLEHKGLSEVTIVVRSAYEKASAEGYHIQSATFGEHKNWKPTRIVKDVPQSLTDENGNEVKYDYVFVSLKNTPDGPMTCEDIIEPVIKSNPDTCIILVQNGIDIEKPMIERFPGTTILSGVSLIGTTTIGTHVNQKSPDNLTLGAFKNDTLKDGEHLCSSKIENFVDLYSIEGKNTVNIDHDVALTRWKKLVYNAAVNTVTALVNLDCSRAVMANVKEPLYRPIMDEIYEIAKSEGYILPPELKEVMMSITDGLFYTPSMLVDVRLGRLIEVEVIVGNPVKIAQKNGVNAPHLTMMYHLLKMIQFRQKEKLGLVKVDETICVKNDTEEYGKGF</sequence>